<comment type="caution">
    <text evidence="1">The sequence shown here is derived from an EMBL/GenBank/DDBJ whole genome shotgun (WGS) entry which is preliminary data.</text>
</comment>
<reference evidence="1 2" key="1">
    <citation type="submission" date="2023-09" db="EMBL/GenBank/DDBJ databases">
        <title>Aquirufa genomes.</title>
        <authorList>
            <person name="Pitt A."/>
        </authorList>
    </citation>
    <scope>NUCLEOTIDE SEQUENCE [LARGE SCALE GENOMIC DNA]</scope>
    <source>
        <strain evidence="1 2">LEOWEIH-7C</strain>
    </source>
</reference>
<dbReference type="EMBL" id="JAVNWW010000004">
    <property type="protein sequence ID" value="MDU0809179.1"/>
    <property type="molecule type" value="Genomic_DNA"/>
</dbReference>
<evidence type="ECO:0008006" key="3">
    <source>
        <dbReference type="Google" id="ProtNLM"/>
    </source>
</evidence>
<dbReference type="Gene3D" id="1.10.150.20">
    <property type="entry name" value="5' to 3' exonuclease, C-terminal subdomain"/>
    <property type="match status" value="1"/>
</dbReference>
<accession>A0ABU3TTI8</accession>
<evidence type="ECO:0000313" key="1">
    <source>
        <dbReference type="EMBL" id="MDU0809179.1"/>
    </source>
</evidence>
<sequence length="83" mass="9401">MQNPKIMAECKLKSDAQSQAWYKEQISLLDPLILELGLSQPALRALVNLELSSVSDLKRLNKETIYNSHGIGPKAYRKLETLF</sequence>
<keyword evidence="2" id="KW-1185">Reference proteome</keyword>
<name>A0ABU3TTI8_9BACT</name>
<dbReference type="SUPFAM" id="SSF47789">
    <property type="entry name" value="C-terminal domain of RNA polymerase alpha subunit"/>
    <property type="match status" value="1"/>
</dbReference>
<dbReference type="RefSeq" id="WP_315574317.1">
    <property type="nucleotide sequence ID" value="NZ_JARDXH010000001.1"/>
</dbReference>
<evidence type="ECO:0000313" key="2">
    <source>
        <dbReference type="Proteomes" id="UP001249959"/>
    </source>
</evidence>
<organism evidence="1 2">
    <name type="scientific">Aquirufa regiilacus</name>
    <dbReference type="NCBI Taxonomy" id="3024868"/>
    <lineage>
        <taxon>Bacteria</taxon>
        <taxon>Pseudomonadati</taxon>
        <taxon>Bacteroidota</taxon>
        <taxon>Cytophagia</taxon>
        <taxon>Cytophagales</taxon>
        <taxon>Flectobacillaceae</taxon>
        <taxon>Aquirufa</taxon>
    </lineage>
</organism>
<dbReference type="Proteomes" id="UP001249959">
    <property type="component" value="Unassembled WGS sequence"/>
</dbReference>
<proteinExistence type="predicted"/>
<gene>
    <name evidence="1" type="ORF">PQG45_09055</name>
</gene>
<protein>
    <recommendedName>
        <fullName evidence="3">RNA polymerase alpha subunit C-terminal domain-containing protein</fullName>
    </recommendedName>
</protein>